<protein>
    <submittedName>
        <fullName evidence="6">SMC-Scp complex subunit ScpB</fullName>
    </submittedName>
</protein>
<evidence type="ECO:0000256" key="3">
    <source>
        <dbReference type="ARBA" id="ARBA00022829"/>
    </source>
</evidence>
<dbReference type="OrthoDB" id="9806226at2"/>
<dbReference type="NCBIfam" id="TIGR00281">
    <property type="entry name" value="SMC-Scp complex subunit ScpB"/>
    <property type="match status" value="1"/>
</dbReference>
<dbReference type="PANTHER" id="PTHR34298">
    <property type="entry name" value="SEGREGATION AND CONDENSATION PROTEIN B"/>
    <property type="match status" value="1"/>
</dbReference>
<gene>
    <name evidence="6" type="primary">scpB</name>
    <name evidence="6" type="ORF">CGZ93_09370</name>
</gene>
<keyword evidence="1" id="KW-0963">Cytoplasm</keyword>
<dbReference type="Proteomes" id="UP000216311">
    <property type="component" value="Unassembled WGS sequence"/>
</dbReference>
<dbReference type="InterPro" id="IPR005234">
    <property type="entry name" value="ScpB_csome_segregation"/>
</dbReference>
<evidence type="ECO:0000256" key="2">
    <source>
        <dbReference type="ARBA" id="ARBA00022618"/>
    </source>
</evidence>
<name>A0A255H362_9ACTN</name>
<keyword evidence="2" id="KW-0132">Cell division</keyword>
<reference evidence="6 7" key="1">
    <citation type="submission" date="2017-07" db="EMBL/GenBank/DDBJ databases">
        <title>Draft whole genome sequences of clinical Proprionibacteriaceae strains.</title>
        <authorList>
            <person name="Bernier A.-M."/>
            <person name="Bernard K."/>
            <person name="Domingo M.-C."/>
        </authorList>
    </citation>
    <scope>NUCLEOTIDE SEQUENCE [LARGE SCALE GENOMIC DNA]</scope>
    <source>
        <strain evidence="6 7">NML 130396</strain>
    </source>
</reference>
<dbReference type="GO" id="GO:0051301">
    <property type="term" value="P:cell division"/>
    <property type="evidence" value="ECO:0007669"/>
    <property type="project" value="UniProtKB-KW"/>
</dbReference>
<evidence type="ECO:0000256" key="5">
    <source>
        <dbReference type="SAM" id="MobiDB-lite"/>
    </source>
</evidence>
<dbReference type="GO" id="GO:0051304">
    <property type="term" value="P:chromosome separation"/>
    <property type="evidence" value="ECO:0007669"/>
    <property type="project" value="InterPro"/>
</dbReference>
<accession>A0A255H362</accession>
<dbReference type="Gene3D" id="1.10.10.10">
    <property type="entry name" value="Winged helix-like DNA-binding domain superfamily/Winged helix DNA-binding domain"/>
    <property type="match status" value="2"/>
</dbReference>
<evidence type="ECO:0000313" key="7">
    <source>
        <dbReference type="Proteomes" id="UP000216311"/>
    </source>
</evidence>
<evidence type="ECO:0000256" key="1">
    <source>
        <dbReference type="ARBA" id="ARBA00022490"/>
    </source>
</evidence>
<proteinExistence type="predicted"/>
<comment type="caution">
    <text evidence="6">The sequence shown here is derived from an EMBL/GenBank/DDBJ whole genome shotgun (WGS) entry which is preliminary data.</text>
</comment>
<organism evidence="6 7">
    <name type="scientific">Enemella dayhoffiae</name>
    <dbReference type="NCBI Taxonomy" id="2016507"/>
    <lineage>
        <taxon>Bacteria</taxon>
        <taxon>Bacillati</taxon>
        <taxon>Actinomycetota</taxon>
        <taxon>Actinomycetes</taxon>
        <taxon>Propionibacteriales</taxon>
        <taxon>Propionibacteriaceae</taxon>
        <taxon>Enemella</taxon>
    </lineage>
</organism>
<dbReference type="SUPFAM" id="SSF46785">
    <property type="entry name" value="Winged helix' DNA-binding domain"/>
    <property type="match status" value="2"/>
</dbReference>
<feature type="region of interest" description="Disordered" evidence="5">
    <location>
        <begin position="201"/>
        <end position="224"/>
    </location>
</feature>
<evidence type="ECO:0000313" key="6">
    <source>
        <dbReference type="EMBL" id="OYO22101.1"/>
    </source>
</evidence>
<dbReference type="EMBL" id="NMVQ01000012">
    <property type="protein sequence ID" value="OYO22101.1"/>
    <property type="molecule type" value="Genomic_DNA"/>
</dbReference>
<dbReference type="PIRSF" id="PIRSF019345">
    <property type="entry name" value="ScpB"/>
    <property type="match status" value="1"/>
</dbReference>
<feature type="compositionally biased region" description="Low complexity" evidence="5">
    <location>
        <begin position="201"/>
        <end position="215"/>
    </location>
</feature>
<keyword evidence="7" id="KW-1185">Reference proteome</keyword>
<sequence length="224" mass="24150">MMTETHESERFAEPGVPENLAGAVEALLLMAEEPMAAATLAEATQAPVEQVIEVLSELAVFYDRTGRGFELRHVGGGWRYYTRAEHAELINRWVLDGQQAKLSQAALETLAVVAYLQPISRTRVAAVRGVSVDGVMRTLTARGLIAEAGHDEETGAMLFRTSELFCEKLGINSLSELPALAPYLPEAAELEAELSSLVETPTLEAAATGPAEPTEQSAITEENQ</sequence>
<keyword evidence="3" id="KW-0159">Chromosome partition</keyword>
<evidence type="ECO:0000256" key="4">
    <source>
        <dbReference type="ARBA" id="ARBA00023306"/>
    </source>
</evidence>
<dbReference type="InterPro" id="IPR036388">
    <property type="entry name" value="WH-like_DNA-bd_sf"/>
</dbReference>
<keyword evidence="4" id="KW-0131">Cell cycle</keyword>
<dbReference type="PANTHER" id="PTHR34298:SF2">
    <property type="entry name" value="SEGREGATION AND CONDENSATION PROTEIN B"/>
    <property type="match status" value="1"/>
</dbReference>
<dbReference type="AlphaFoldDB" id="A0A255H362"/>
<dbReference type="Pfam" id="PF04079">
    <property type="entry name" value="SMC_ScpB"/>
    <property type="match status" value="1"/>
</dbReference>
<dbReference type="InterPro" id="IPR036390">
    <property type="entry name" value="WH_DNA-bd_sf"/>
</dbReference>